<name>A0A7R9YGF7_9STRA</name>
<dbReference type="AlphaFoldDB" id="A0A7R9YGF7"/>
<keyword evidence="1" id="KW-0732">Signal</keyword>
<organism evidence="2">
    <name type="scientific">Pinguiococcus pyrenoidosus</name>
    <dbReference type="NCBI Taxonomy" id="172671"/>
    <lineage>
        <taxon>Eukaryota</taxon>
        <taxon>Sar</taxon>
        <taxon>Stramenopiles</taxon>
        <taxon>Ochrophyta</taxon>
        <taxon>Pinguiophyceae</taxon>
        <taxon>Pinguiochrysidales</taxon>
        <taxon>Pinguiochrysidaceae</taxon>
        <taxon>Pinguiococcus</taxon>
    </lineage>
</organism>
<gene>
    <name evidence="2" type="ORF">PPYR1160_LOCUS14774</name>
</gene>
<sequence>MKLRVFAWLLISCLAAPADALGARERLPRSDFRWRGSYMPPRASQFNLRKSRKASFEVRVGDDAQLITKKSGETLQHVLVKALIWALYHEDYPGIEIERDIGDEKLPDCVALAGQEPLFWGESGRMSSAKAVDIATRFPATHFVNVRWAVDLDDFTTPLLRALRAADVTRSAPFEFAVVTKNPLDFVDESGHIRISREDLIWTRL</sequence>
<protein>
    <submittedName>
        <fullName evidence="2">Uncharacterized protein</fullName>
    </submittedName>
</protein>
<feature type="chain" id="PRO_5031361217" evidence="1">
    <location>
        <begin position="21"/>
        <end position="205"/>
    </location>
</feature>
<evidence type="ECO:0000256" key="1">
    <source>
        <dbReference type="SAM" id="SignalP"/>
    </source>
</evidence>
<proteinExistence type="predicted"/>
<dbReference type="EMBL" id="HBEA01019456">
    <property type="protein sequence ID" value="CAD8265271.1"/>
    <property type="molecule type" value="Transcribed_RNA"/>
</dbReference>
<reference evidence="2" key="1">
    <citation type="submission" date="2021-01" db="EMBL/GenBank/DDBJ databases">
        <authorList>
            <person name="Corre E."/>
            <person name="Pelletier E."/>
            <person name="Niang G."/>
            <person name="Scheremetjew M."/>
            <person name="Finn R."/>
            <person name="Kale V."/>
            <person name="Holt S."/>
            <person name="Cochrane G."/>
            <person name="Meng A."/>
            <person name="Brown T."/>
            <person name="Cohen L."/>
        </authorList>
    </citation>
    <scope>NUCLEOTIDE SEQUENCE</scope>
    <source>
        <strain evidence="2">CCMP2078</strain>
    </source>
</reference>
<dbReference type="Gene3D" id="3.10.640.10">
    <property type="entry name" value="Restriction endonuclease-like alpha-beta roll domain"/>
    <property type="match status" value="1"/>
</dbReference>
<feature type="signal peptide" evidence="1">
    <location>
        <begin position="1"/>
        <end position="20"/>
    </location>
</feature>
<evidence type="ECO:0000313" key="2">
    <source>
        <dbReference type="EMBL" id="CAD8265271.1"/>
    </source>
</evidence>
<dbReference type="InterPro" id="IPR038590">
    <property type="entry name" value="YaeQ_sf"/>
</dbReference>
<accession>A0A7R9YGF7</accession>